<keyword evidence="1" id="KW-0472">Membrane</keyword>
<accession>A0A2P2PLY1</accession>
<dbReference type="AlphaFoldDB" id="A0A2P2PLY1"/>
<feature type="transmembrane region" description="Helical" evidence="1">
    <location>
        <begin position="72"/>
        <end position="96"/>
    </location>
</feature>
<evidence type="ECO:0000313" key="2">
    <source>
        <dbReference type="EMBL" id="MBX55777.1"/>
    </source>
</evidence>
<sequence>MNSLCCCLFSWTFFSLQFVFLAALFRCFFNKGYWLRNDGIFLFLNRLFVCDFILDSFSCISCPLGQNSCRELICCCLWIFVLCSSFFCFIEDFMIMDFWHRFQNLFTCLGYEIGGLFQWSCYLC</sequence>
<proteinExistence type="predicted"/>
<dbReference type="EMBL" id="GGEC01075293">
    <property type="protein sequence ID" value="MBX55777.1"/>
    <property type="molecule type" value="Transcribed_RNA"/>
</dbReference>
<evidence type="ECO:0000256" key="1">
    <source>
        <dbReference type="SAM" id="Phobius"/>
    </source>
</evidence>
<organism evidence="2">
    <name type="scientific">Rhizophora mucronata</name>
    <name type="common">Asiatic mangrove</name>
    <dbReference type="NCBI Taxonomy" id="61149"/>
    <lineage>
        <taxon>Eukaryota</taxon>
        <taxon>Viridiplantae</taxon>
        <taxon>Streptophyta</taxon>
        <taxon>Embryophyta</taxon>
        <taxon>Tracheophyta</taxon>
        <taxon>Spermatophyta</taxon>
        <taxon>Magnoliopsida</taxon>
        <taxon>eudicotyledons</taxon>
        <taxon>Gunneridae</taxon>
        <taxon>Pentapetalae</taxon>
        <taxon>rosids</taxon>
        <taxon>fabids</taxon>
        <taxon>Malpighiales</taxon>
        <taxon>Rhizophoraceae</taxon>
        <taxon>Rhizophora</taxon>
    </lineage>
</organism>
<name>A0A2P2PLY1_RHIMU</name>
<feature type="transmembrane region" description="Helical" evidence="1">
    <location>
        <begin position="40"/>
        <end position="60"/>
    </location>
</feature>
<keyword evidence="1" id="KW-1133">Transmembrane helix</keyword>
<reference evidence="2" key="1">
    <citation type="submission" date="2018-02" db="EMBL/GenBank/DDBJ databases">
        <title>Rhizophora mucronata_Transcriptome.</title>
        <authorList>
            <person name="Meera S.P."/>
            <person name="Sreeshan A."/>
            <person name="Augustine A."/>
        </authorList>
    </citation>
    <scope>NUCLEOTIDE SEQUENCE</scope>
    <source>
        <tissue evidence="2">Leaf</tissue>
    </source>
</reference>
<keyword evidence="1" id="KW-0812">Transmembrane</keyword>
<protein>
    <submittedName>
        <fullName evidence="2">Uncharacterized protein</fullName>
    </submittedName>
</protein>